<protein>
    <submittedName>
        <fullName evidence="2">DUF6250 domain-containing protein</fullName>
    </submittedName>
</protein>
<dbReference type="Gene3D" id="2.60.120.200">
    <property type="match status" value="1"/>
</dbReference>
<dbReference type="EMBL" id="JBHUOJ010000008">
    <property type="protein sequence ID" value="MFD2832470.1"/>
    <property type="molecule type" value="Genomic_DNA"/>
</dbReference>
<accession>A0ABW5X1L0</accession>
<dbReference type="Proteomes" id="UP001597438">
    <property type="component" value="Unassembled WGS sequence"/>
</dbReference>
<evidence type="ECO:0000259" key="1">
    <source>
        <dbReference type="Pfam" id="PF19763"/>
    </source>
</evidence>
<evidence type="ECO:0000313" key="3">
    <source>
        <dbReference type="Proteomes" id="UP001597438"/>
    </source>
</evidence>
<name>A0ABW5X1L0_9FLAO</name>
<proteinExistence type="predicted"/>
<organism evidence="2 3">
    <name type="scientific">Christiangramia antarctica</name>
    <dbReference type="NCBI Taxonomy" id="2058158"/>
    <lineage>
        <taxon>Bacteria</taxon>
        <taxon>Pseudomonadati</taxon>
        <taxon>Bacteroidota</taxon>
        <taxon>Flavobacteriia</taxon>
        <taxon>Flavobacteriales</taxon>
        <taxon>Flavobacteriaceae</taxon>
        <taxon>Christiangramia</taxon>
    </lineage>
</organism>
<sequence>MKRRGQLLFLFIVIFLIMDFTGSAQVISGSDYMAPEHLVIEQQPGGSVTFDDGAMEITDVNGCTVWFKNKLESPVKIEYEVTFIDEGGPFDRVSDLNCFWMATDPKNPDDFFAASEERAGKFTNYHGLELYYVGYGGHNNTKTRFRRYNGTMDRPLLPEHDLSEKKFMIKANIKIHVCLIADGNQISYVRNGETVFSIDDEEPYTEGYFGIRTVNNHMKIENLKISNLN</sequence>
<dbReference type="RefSeq" id="WP_251741981.1">
    <property type="nucleotide sequence ID" value="NZ_JBHUOJ010000008.1"/>
</dbReference>
<comment type="caution">
    <text evidence="2">The sequence shown here is derived from an EMBL/GenBank/DDBJ whole genome shotgun (WGS) entry which is preliminary data.</text>
</comment>
<dbReference type="InterPro" id="IPR046217">
    <property type="entry name" value="DUF6250"/>
</dbReference>
<evidence type="ECO:0000313" key="2">
    <source>
        <dbReference type="EMBL" id="MFD2832470.1"/>
    </source>
</evidence>
<gene>
    <name evidence="2" type="ORF">ACFSYS_04165</name>
</gene>
<keyword evidence="3" id="KW-1185">Reference proteome</keyword>
<feature type="domain" description="DUF6250" evidence="1">
    <location>
        <begin position="57"/>
        <end position="223"/>
    </location>
</feature>
<reference evidence="3" key="1">
    <citation type="journal article" date="2019" name="Int. J. Syst. Evol. Microbiol.">
        <title>The Global Catalogue of Microorganisms (GCM) 10K type strain sequencing project: providing services to taxonomists for standard genome sequencing and annotation.</title>
        <authorList>
            <consortium name="The Broad Institute Genomics Platform"/>
            <consortium name="The Broad Institute Genome Sequencing Center for Infectious Disease"/>
            <person name="Wu L."/>
            <person name="Ma J."/>
        </authorList>
    </citation>
    <scope>NUCLEOTIDE SEQUENCE [LARGE SCALE GENOMIC DNA]</scope>
    <source>
        <strain evidence="3">KCTC 52925</strain>
    </source>
</reference>
<dbReference type="Pfam" id="PF19763">
    <property type="entry name" value="DUF6250"/>
    <property type="match status" value="1"/>
</dbReference>